<evidence type="ECO:0000313" key="2">
    <source>
        <dbReference type="EMBL" id="MFC4914084.1"/>
    </source>
</evidence>
<dbReference type="Pfam" id="PF18742">
    <property type="entry name" value="DpnII-MboI"/>
    <property type="match status" value="1"/>
</dbReference>
<keyword evidence="3" id="KW-1185">Reference proteome</keyword>
<evidence type="ECO:0000313" key="3">
    <source>
        <dbReference type="Proteomes" id="UP001595872"/>
    </source>
</evidence>
<dbReference type="EMBL" id="JBHSIT010000025">
    <property type="protein sequence ID" value="MFC4914084.1"/>
    <property type="molecule type" value="Genomic_DNA"/>
</dbReference>
<gene>
    <name evidence="2" type="ORF">ACFPCY_42850</name>
</gene>
<name>A0ABV9UDX6_9ACTN</name>
<evidence type="ECO:0000256" key="1">
    <source>
        <dbReference type="SAM" id="MobiDB-lite"/>
    </source>
</evidence>
<accession>A0ABV9UDX6</accession>
<organism evidence="2 3">
    <name type="scientific">Actinomadura gamaensis</name>
    <dbReference type="NCBI Taxonomy" id="1763541"/>
    <lineage>
        <taxon>Bacteria</taxon>
        <taxon>Bacillati</taxon>
        <taxon>Actinomycetota</taxon>
        <taxon>Actinomycetes</taxon>
        <taxon>Streptosporangiales</taxon>
        <taxon>Thermomonosporaceae</taxon>
        <taxon>Actinomadura</taxon>
    </lineage>
</organism>
<reference evidence="3" key="1">
    <citation type="journal article" date="2019" name="Int. J. Syst. Evol. Microbiol.">
        <title>The Global Catalogue of Microorganisms (GCM) 10K type strain sequencing project: providing services to taxonomists for standard genome sequencing and annotation.</title>
        <authorList>
            <consortium name="The Broad Institute Genomics Platform"/>
            <consortium name="The Broad Institute Genome Sequencing Center for Infectious Disease"/>
            <person name="Wu L."/>
            <person name="Ma J."/>
        </authorList>
    </citation>
    <scope>NUCLEOTIDE SEQUENCE [LARGE SCALE GENOMIC DNA]</scope>
    <source>
        <strain evidence="3">KLKA75</strain>
    </source>
</reference>
<protein>
    <submittedName>
        <fullName evidence="2">Uncharacterized protein</fullName>
    </submittedName>
</protein>
<feature type="region of interest" description="Disordered" evidence="1">
    <location>
        <begin position="414"/>
        <end position="451"/>
    </location>
</feature>
<proteinExistence type="predicted"/>
<dbReference type="RefSeq" id="WP_378265643.1">
    <property type="nucleotide sequence ID" value="NZ_JBHSIT010000025.1"/>
</dbReference>
<sequence>MTSNLDPNEVVTTHIADHLAALDENIRAADTPGNLDGLMARHVLRNATRLAPTYSTESVREQRIGEYGDGPVGAPLLAMLGYHLDELRADAAPSVKAAAVTGLQQLMRRDPFPLDDVTFHQDPRQLLGITLAIIAVADEVPGANRWLRQIIDDARFRSPTVRHELIRLHTYGVLTREPSVWVTDTGPQHPVDLAVLHWLVAQGTVRLPNPPEDLKIIQSGILKGLLSVPATGASAPDAAFLRAAAQQIIDTTIDESMLDRHHVGVVLRRFPKAMRRWRWDADPDIKNPIRWPITMEREVQDILWILLSTVFVDLVDEDPLRKFGHSSYRVDFGIPRLGVIVEIKYVRAAAEFKKIEKEVMEDYVAYLQDQSAYQKIVVFIYDESASIQEHAITEAALIRLEHVIDVVIVSRPSQLPPPAPKRRKATKTTRVAAAPPVTSKPNKSPTLDVEK</sequence>
<dbReference type="Proteomes" id="UP001595872">
    <property type="component" value="Unassembled WGS sequence"/>
</dbReference>
<feature type="compositionally biased region" description="Low complexity" evidence="1">
    <location>
        <begin position="428"/>
        <end position="437"/>
    </location>
</feature>
<comment type="caution">
    <text evidence="2">The sequence shown here is derived from an EMBL/GenBank/DDBJ whole genome shotgun (WGS) entry which is preliminary data.</text>
</comment>